<evidence type="ECO:0000313" key="1">
    <source>
        <dbReference type="EMBL" id="TWT55994.1"/>
    </source>
</evidence>
<evidence type="ECO:0008006" key="3">
    <source>
        <dbReference type="Google" id="ProtNLM"/>
    </source>
</evidence>
<dbReference type="InterPro" id="IPR027417">
    <property type="entry name" value="P-loop_NTPase"/>
</dbReference>
<accession>A0A5C5WYF1</accession>
<sequence>MLLALVLRFRPPSSGQVLRFVTRLNRLLMRAVIVIKNVVGHPVSTNTIERIALEVGNDLEAAERSGRQDILTGEVPVPLLAILSDANTSATACLCGTIGLRVSLPMRCRVVFVQFSRYSNPNCPVAPEACARMKVSPAKMPFGCDRLSRCRLGMLTVILPRMELGHLREWLRHYAARGFRHFWIFSIGHVVLDQRFGNNGEKYWKKQPEADYRLDLSNDDIDQCLENILEDARRDFGLSISFERVSANPKGVGTVQKQAASSVLNRAISDVDWLGFFDVDELLVGDLSVFDEVPTDVAVLEVHQRVFETRWQNGSCRPMSAVHRHYGNVEFNQKLFVRPQLIQNWSRVHAIHASDRHGKVEIADSKRLRFGHFRGKPKHKVETDAHASPSLEHYARLALRPESDTMHRPPFDVILGVMRSGSTLLGHLLSSMGYGRYAGETHTNISHERGVQNAIKIIDEKVRVSKPLWLPTIDKVLHREHVGGARFLSERVDTVYLLHRHPMVIWRSLKDTGWERATLTYLLSHARWLNEITEIVPAHKLIGISYYDIVDPSRTHRKFNRALDAYELLPTTGKRGWGDPIGVIADGRIRIGCEQEDLADAANAIGDIPPELEQAITEHEQLIKRLLANGSERQLLAPPASLNISRT</sequence>
<protein>
    <recommendedName>
        <fullName evidence="3">Sulfotransferase family protein</fullName>
    </recommendedName>
</protein>
<keyword evidence="2" id="KW-1185">Reference proteome</keyword>
<proteinExistence type="predicted"/>
<organism evidence="1 2">
    <name type="scientific">Allorhodopirellula solitaria</name>
    <dbReference type="NCBI Taxonomy" id="2527987"/>
    <lineage>
        <taxon>Bacteria</taxon>
        <taxon>Pseudomonadati</taxon>
        <taxon>Planctomycetota</taxon>
        <taxon>Planctomycetia</taxon>
        <taxon>Pirellulales</taxon>
        <taxon>Pirellulaceae</taxon>
        <taxon>Allorhodopirellula</taxon>
    </lineage>
</organism>
<dbReference type="AlphaFoldDB" id="A0A5C5WYF1"/>
<reference evidence="1 2" key="1">
    <citation type="submission" date="2019-02" db="EMBL/GenBank/DDBJ databases">
        <title>Deep-cultivation of Planctomycetes and their phenomic and genomic characterization uncovers novel biology.</title>
        <authorList>
            <person name="Wiegand S."/>
            <person name="Jogler M."/>
            <person name="Boedeker C."/>
            <person name="Pinto D."/>
            <person name="Vollmers J."/>
            <person name="Rivas-Marin E."/>
            <person name="Kohn T."/>
            <person name="Peeters S.H."/>
            <person name="Heuer A."/>
            <person name="Rast P."/>
            <person name="Oberbeckmann S."/>
            <person name="Bunk B."/>
            <person name="Jeske O."/>
            <person name="Meyerdierks A."/>
            <person name="Storesund J.E."/>
            <person name="Kallscheuer N."/>
            <person name="Luecker S."/>
            <person name="Lage O.M."/>
            <person name="Pohl T."/>
            <person name="Merkel B.J."/>
            <person name="Hornburger P."/>
            <person name="Mueller R.-W."/>
            <person name="Bruemmer F."/>
            <person name="Labrenz M."/>
            <person name="Spormann A.M."/>
            <person name="Op Den Camp H."/>
            <person name="Overmann J."/>
            <person name="Amann R."/>
            <person name="Jetten M.S.M."/>
            <person name="Mascher T."/>
            <person name="Medema M.H."/>
            <person name="Devos D.P."/>
            <person name="Kaster A.-K."/>
            <person name="Ovreas L."/>
            <person name="Rohde M."/>
            <person name="Galperin M.Y."/>
            <person name="Jogler C."/>
        </authorList>
    </citation>
    <scope>NUCLEOTIDE SEQUENCE [LARGE SCALE GENOMIC DNA]</scope>
    <source>
        <strain evidence="1 2">CA85</strain>
    </source>
</reference>
<gene>
    <name evidence="1" type="ORF">CA85_47020</name>
</gene>
<dbReference type="EMBL" id="SJPK01000019">
    <property type="protein sequence ID" value="TWT55994.1"/>
    <property type="molecule type" value="Genomic_DNA"/>
</dbReference>
<name>A0A5C5WYF1_9BACT</name>
<comment type="caution">
    <text evidence="1">The sequence shown here is derived from an EMBL/GenBank/DDBJ whole genome shotgun (WGS) entry which is preliminary data.</text>
</comment>
<dbReference type="SUPFAM" id="SSF52540">
    <property type="entry name" value="P-loop containing nucleoside triphosphate hydrolases"/>
    <property type="match status" value="1"/>
</dbReference>
<evidence type="ECO:0000313" key="2">
    <source>
        <dbReference type="Proteomes" id="UP000318053"/>
    </source>
</evidence>
<dbReference type="Proteomes" id="UP000318053">
    <property type="component" value="Unassembled WGS sequence"/>
</dbReference>